<organism evidence="1 2">
    <name type="scientific">Trifolium subterraneum</name>
    <name type="common">Subterranean clover</name>
    <dbReference type="NCBI Taxonomy" id="3900"/>
    <lineage>
        <taxon>Eukaryota</taxon>
        <taxon>Viridiplantae</taxon>
        <taxon>Streptophyta</taxon>
        <taxon>Embryophyta</taxon>
        <taxon>Tracheophyta</taxon>
        <taxon>Spermatophyta</taxon>
        <taxon>Magnoliopsida</taxon>
        <taxon>eudicotyledons</taxon>
        <taxon>Gunneridae</taxon>
        <taxon>Pentapetalae</taxon>
        <taxon>rosids</taxon>
        <taxon>fabids</taxon>
        <taxon>Fabales</taxon>
        <taxon>Fabaceae</taxon>
        <taxon>Papilionoideae</taxon>
        <taxon>50 kb inversion clade</taxon>
        <taxon>NPAAA clade</taxon>
        <taxon>Hologalegina</taxon>
        <taxon>IRL clade</taxon>
        <taxon>Trifolieae</taxon>
        <taxon>Trifolium</taxon>
    </lineage>
</organism>
<dbReference type="AlphaFoldDB" id="A0A2Z6PEW8"/>
<evidence type="ECO:0000313" key="2">
    <source>
        <dbReference type="Proteomes" id="UP000242715"/>
    </source>
</evidence>
<name>A0A2Z6PEW8_TRISU</name>
<keyword evidence="2" id="KW-1185">Reference proteome</keyword>
<dbReference type="Proteomes" id="UP000242715">
    <property type="component" value="Unassembled WGS sequence"/>
</dbReference>
<proteinExistence type="predicted"/>
<reference evidence="2" key="1">
    <citation type="journal article" date="2017" name="Front. Plant Sci.">
        <title>Climate Clever Clovers: New Paradigm to Reduce the Environmental Footprint of Ruminants by Breeding Low Methanogenic Forages Utilizing Haplotype Variation.</title>
        <authorList>
            <person name="Kaur P."/>
            <person name="Appels R."/>
            <person name="Bayer P.E."/>
            <person name="Keeble-Gagnere G."/>
            <person name="Wang J."/>
            <person name="Hirakawa H."/>
            <person name="Shirasawa K."/>
            <person name="Vercoe P."/>
            <person name="Stefanova K."/>
            <person name="Durmic Z."/>
            <person name="Nichols P."/>
            <person name="Revell C."/>
            <person name="Isobe S.N."/>
            <person name="Edwards D."/>
            <person name="Erskine W."/>
        </authorList>
    </citation>
    <scope>NUCLEOTIDE SEQUENCE [LARGE SCALE GENOMIC DNA]</scope>
    <source>
        <strain evidence="2">cv. Daliak</strain>
    </source>
</reference>
<evidence type="ECO:0000313" key="1">
    <source>
        <dbReference type="EMBL" id="GAU43549.1"/>
    </source>
</evidence>
<accession>A0A2Z6PEW8</accession>
<gene>
    <name evidence="1" type="ORF">TSUD_245140</name>
</gene>
<sequence length="72" mass="8129">MPHISSSKGQQRAIIMPHTDCHGEGSCGYQKFRNLVYRVKRKEPIKQQTVTMKYVAKLIKPQNIGSSKGKGQ</sequence>
<protein>
    <submittedName>
        <fullName evidence="1">Uncharacterized protein</fullName>
    </submittedName>
</protein>
<dbReference type="EMBL" id="DF973980">
    <property type="protein sequence ID" value="GAU43549.1"/>
    <property type="molecule type" value="Genomic_DNA"/>
</dbReference>